<dbReference type="EMBL" id="JARTCD010000002">
    <property type="protein sequence ID" value="KAJ8663654.1"/>
    <property type="molecule type" value="Genomic_DNA"/>
</dbReference>
<reference evidence="3 4" key="1">
    <citation type="submission" date="2023-03" db="EMBL/GenBank/DDBJ databases">
        <title>Genome sequence of Lichtheimia ornata CBS 291.66.</title>
        <authorList>
            <person name="Mohabir J.T."/>
            <person name="Shea T.P."/>
            <person name="Kurbessoian T."/>
            <person name="Berby B."/>
            <person name="Fontaine J."/>
            <person name="Livny J."/>
            <person name="Gnirke A."/>
            <person name="Stajich J.E."/>
            <person name="Cuomo C.A."/>
        </authorList>
    </citation>
    <scope>NUCLEOTIDE SEQUENCE [LARGE SCALE GENOMIC DNA]</scope>
    <source>
        <strain evidence="3">CBS 291.66</strain>
    </source>
</reference>
<organism evidence="3 4">
    <name type="scientific">Lichtheimia ornata</name>
    <dbReference type="NCBI Taxonomy" id="688661"/>
    <lineage>
        <taxon>Eukaryota</taxon>
        <taxon>Fungi</taxon>
        <taxon>Fungi incertae sedis</taxon>
        <taxon>Mucoromycota</taxon>
        <taxon>Mucoromycotina</taxon>
        <taxon>Mucoromycetes</taxon>
        <taxon>Mucorales</taxon>
        <taxon>Lichtheimiaceae</taxon>
        <taxon>Lichtheimia</taxon>
    </lineage>
</organism>
<feature type="compositionally biased region" description="Acidic residues" evidence="2">
    <location>
        <begin position="123"/>
        <end position="173"/>
    </location>
</feature>
<comment type="caution">
    <text evidence="3">The sequence shown here is derived from an EMBL/GenBank/DDBJ whole genome shotgun (WGS) entry which is preliminary data.</text>
</comment>
<feature type="region of interest" description="Disordered" evidence="2">
    <location>
        <begin position="296"/>
        <end position="407"/>
    </location>
</feature>
<name>A0AAD7Y4H3_9FUNG</name>
<dbReference type="GeneID" id="83208321"/>
<evidence type="ECO:0000313" key="4">
    <source>
        <dbReference type="Proteomes" id="UP001234581"/>
    </source>
</evidence>
<dbReference type="RefSeq" id="XP_058348566.1">
    <property type="nucleotide sequence ID" value="XM_058481002.1"/>
</dbReference>
<feature type="coiled-coil region" evidence="1">
    <location>
        <begin position="215"/>
        <end position="249"/>
    </location>
</feature>
<keyword evidence="4" id="KW-1185">Reference proteome</keyword>
<evidence type="ECO:0000256" key="2">
    <source>
        <dbReference type="SAM" id="MobiDB-lite"/>
    </source>
</evidence>
<feature type="region of interest" description="Disordered" evidence="2">
    <location>
        <begin position="251"/>
        <end position="276"/>
    </location>
</feature>
<evidence type="ECO:0000256" key="1">
    <source>
        <dbReference type="SAM" id="Coils"/>
    </source>
</evidence>
<sequence>MSLEEDQRRRPPRAVNIIRPSSPLLQAFHRPVMQFHHQPSACSMTSASTWSSSSSSASTEYSPSTAGFITTRPTSPSWYHRPGSPSGWSFVGKPSPLGPLSRMAALAHQQEAGLSGLSSPVTEDSDGTLDSDEDDYDHDNLDIDLDDDLDDDDDDLEEEEDDLDDFSSSSEEDVIPRPIIARMKQGCTIMNGKGELVGFSSNHNNDPHDKFGRKIADLEIEVKSLASVNATLEEQTREQAARIAELEKKLQDRNGCELPPTPVSMTFSEPEDDPETEQLYERIKAMLQSLIDDAQRAVATQSKRSGRVLYKDPRQLMDYERSSSSIRTPPPPPAPGPSSRGPRRPRSGSRNYSVVSCPEATLTSNPNRRSWPTVTAGGSRLLRMATQPSGASGRQRSQSMVRATSSP</sequence>
<dbReference type="AlphaFoldDB" id="A0AAD7Y4H3"/>
<proteinExistence type="predicted"/>
<feature type="compositionally biased region" description="Polar residues" evidence="2">
    <location>
        <begin position="386"/>
        <end position="407"/>
    </location>
</feature>
<dbReference type="Proteomes" id="UP001234581">
    <property type="component" value="Unassembled WGS sequence"/>
</dbReference>
<protein>
    <submittedName>
        <fullName evidence="3">Uncharacterized protein</fullName>
    </submittedName>
</protein>
<feature type="compositionally biased region" description="Polar residues" evidence="2">
    <location>
        <begin position="361"/>
        <end position="373"/>
    </location>
</feature>
<evidence type="ECO:0000313" key="3">
    <source>
        <dbReference type="EMBL" id="KAJ8663654.1"/>
    </source>
</evidence>
<feature type="compositionally biased region" description="Low complexity" evidence="2">
    <location>
        <begin position="40"/>
        <end position="66"/>
    </location>
</feature>
<keyword evidence="1" id="KW-0175">Coiled coil</keyword>
<accession>A0AAD7Y4H3</accession>
<feature type="compositionally biased region" description="Basic and acidic residues" evidence="2">
    <location>
        <begin position="309"/>
        <end position="321"/>
    </location>
</feature>
<feature type="region of interest" description="Disordered" evidence="2">
    <location>
        <begin position="111"/>
        <end position="178"/>
    </location>
</feature>
<gene>
    <name evidence="3" type="ORF">O0I10_000902</name>
</gene>
<feature type="compositionally biased region" description="Polar residues" evidence="2">
    <location>
        <begin position="67"/>
        <end position="77"/>
    </location>
</feature>
<feature type="region of interest" description="Disordered" evidence="2">
    <location>
        <begin position="37"/>
        <end position="84"/>
    </location>
</feature>